<keyword evidence="5" id="KW-1185">Reference proteome</keyword>
<sequence length="231" mass="26757">MITEHFSSAGEVVSVRIINGPDGRKKGFGYVEFADSASAKKALELADSELDGRNIRVDLSAPRPERTEKISAPADTLFVGNLSFDATEDGLRELFSEHGEIVSCRLPTDRESGNPKGFAYVQYSDIENAKAALEALTVPNTRAARSVSTLALQDQREVLTVEVVVAVVARRIRWGPWRRPWWIWRRSRRRPWRIRRRPWTWRRWSWTRSWWFLKKPLLISFTHCWSFPSLF</sequence>
<organism evidence="4 5">
    <name type="scientific">Rhizoclosmatium globosum</name>
    <dbReference type="NCBI Taxonomy" id="329046"/>
    <lineage>
        <taxon>Eukaryota</taxon>
        <taxon>Fungi</taxon>
        <taxon>Fungi incertae sedis</taxon>
        <taxon>Chytridiomycota</taxon>
        <taxon>Chytridiomycota incertae sedis</taxon>
        <taxon>Chytridiomycetes</taxon>
        <taxon>Chytridiales</taxon>
        <taxon>Chytriomycetaceae</taxon>
        <taxon>Rhizoclosmatium</taxon>
    </lineage>
</organism>
<accession>A0A1Y2CHB5</accession>
<dbReference type="Gene3D" id="3.30.70.330">
    <property type="match status" value="2"/>
</dbReference>
<dbReference type="OrthoDB" id="439808at2759"/>
<comment type="caution">
    <text evidence="4">The sequence shown here is derived from an EMBL/GenBank/DDBJ whole genome shotgun (WGS) entry which is preliminary data.</text>
</comment>
<dbReference type="SMART" id="SM00360">
    <property type="entry name" value="RRM"/>
    <property type="match status" value="2"/>
</dbReference>
<evidence type="ECO:0000256" key="2">
    <source>
        <dbReference type="PROSITE-ProRule" id="PRU00176"/>
    </source>
</evidence>
<keyword evidence="1 2" id="KW-0694">RNA-binding</keyword>
<dbReference type="Proteomes" id="UP000193642">
    <property type="component" value="Unassembled WGS sequence"/>
</dbReference>
<dbReference type="PANTHER" id="PTHR23236">
    <property type="entry name" value="EUKARYOTIC TRANSLATION INITIATION FACTOR 4B/4H"/>
    <property type="match status" value="1"/>
</dbReference>
<feature type="domain" description="RRM" evidence="3">
    <location>
        <begin position="75"/>
        <end position="143"/>
    </location>
</feature>
<dbReference type="EMBL" id="MCGO01000016">
    <property type="protein sequence ID" value="ORY46326.1"/>
    <property type="molecule type" value="Genomic_DNA"/>
</dbReference>
<feature type="domain" description="RRM" evidence="3">
    <location>
        <begin position="1"/>
        <end position="62"/>
    </location>
</feature>
<gene>
    <name evidence="4" type="ORF">BCR33DRAFT_125916</name>
</gene>
<dbReference type="PANTHER" id="PTHR23236:SF11">
    <property type="entry name" value="EUKARYOTIC TRANSLATION INITIATION FACTOR 4H"/>
    <property type="match status" value="1"/>
</dbReference>
<dbReference type="Pfam" id="PF00076">
    <property type="entry name" value="RRM_1"/>
    <property type="match status" value="2"/>
</dbReference>
<dbReference type="PROSITE" id="PS50102">
    <property type="entry name" value="RRM"/>
    <property type="match status" value="2"/>
</dbReference>
<name>A0A1Y2CHB5_9FUNG</name>
<evidence type="ECO:0000313" key="5">
    <source>
        <dbReference type="Proteomes" id="UP000193642"/>
    </source>
</evidence>
<dbReference type="GO" id="GO:0003723">
    <property type="term" value="F:RNA binding"/>
    <property type="evidence" value="ECO:0007669"/>
    <property type="project" value="UniProtKB-UniRule"/>
</dbReference>
<proteinExistence type="predicted"/>
<dbReference type="STRING" id="329046.A0A1Y2CHB5"/>
<dbReference type="InterPro" id="IPR012677">
    <property type="entry name" value="Nucleotide-bd_a/b_plait_sf"/>
</dbReference>
<reference evidence="4 5" key="1">
    <citation type="submission" date="2016-07" db="EMBL/GenBank/DDBJ databases">
        <title>Pervasive Adenine N6-methylation of Active Genes in Fungi.</title>
        <authorList>
            <consortium name="DOE Joint Genome Institute"/>
            <person name="Mondo S.J."/>
            <person name="Dannebaum R.O."/>
            <person name="Kuo R.C."/>
            <person name="Labutti K."/>
            <person name="Haridas S."/>
            <person name="Kuo A."/>
            <person name="Salamov A."/>
            <person name="Ahrendt S.R."/>
            <person name="Lipzen A."/>
            <person name="Sullivan W."/>
            <person name="Andreopoulos W.B."/>
            <person name="Clum A."/>
            <person name="Lindquist E."/>
            <person name="Daum C."/>
            <person name="Ramamoorthy G.K."/>
            <person name="Gryganskyi A."/>
            <person name="Culley D."/>
            <person name="Magnuson J.K."/>
            <person name="James T.Y."/>
            <person name="O'Malley M.A."/>
            <person name="Stajich J.E."/>
            <person name="Spatafora J.W."/>
            <person name="Visel A."/>
            <person name="Grigoriev I.V."/>
        </authorList>
    </citation>
    <scope>NUCLEOTIDE SEQUENCE [LARGE SCALE GENOMIC DNA]</scope>
    <source>
        <strain evidence="4 5">JEL800</strain>
    </source>
</reference>
<evidence type="ECO:0000259" key="3">
    <source>
        <dbReference type="PROSITE" id="PS50102"/>
    </source>
</evidence>
<protein>
    <recommendedName>
        <fullName evidence="3">RRM domain-containing protein</fullName>
    </recommendedName>
</protein>
<evidence type="ECO:0000256" key="1">
    <source>
        <dbReference type="ARBA" id="ARBA00022884"/>
    </source>
</evidence>
<dbReference type="AlphaFoldDB" id="A0A1Y2CHB5"/>
<dbReference type="InterPro" id="IPR035979">
    <property type="entry name" value="RBD_domain_sf"/>
</dbReference>
<evidence type="ECO:0000313" key="4">
    <source>
        <dbReference type="EMBL" id="ORY46326.1"/>
    </source>
</evidence>
<dbReference type="GO" id="GO:0005730">
    <property type="term" value="C:nucleolus"/>
    <property type="evidence" value="ECO:0007669"/>
    <property type="project" value="TreeGrafter"/>
</dbReference>
<dbReference type="InterPro" id="IPR000504">
    <property type="entry name" value="RRM_dom"/>
</dbReference>
<dbReference type="SUPFAM" id="SSF54928">
    <property type="entry name" value="RNA-binding domain, RBD"/>
    <property type="match status" value="1"/>
</dbReference>